<name>X1GG81_9ZZZZ</name>
<protein>
    <submittedName>
        <fullName evidence="1">Uncharacterized protein</fullName>
    </submittedName>
</protein>
<gene>
    <name evidence="1" type="ORF">S03H2_21311</name>
</gene>
<organism evidence="1">
    <name type="scientific">marine sediment metagenome</name>
    <dbReference type="NCBI Taxonomy" id="412755"/>
    <lineage>
        <taxon>unclassified sequences</taxon>
        <taxon>metagenomes</taxon>
        <taxon>ecological metagenomes</taxon>
    </lineage>
</organism>
<feature type="non-terminal residue" evidence="1">
    <location>
        <position position="48"/>
    </location>
</feature>
<sequence>MHSREPYAANGAKRKRRRDKFFSLDTKSLDNILSKILKSDGGIKKVIL</sequence>
<accession>X1GG81</accession>
<proteinExistence type="predicted"/>
<reference evidence="1" key="1">
    <citation type="journal article" date="2014" name="Front. Microbiol.">
        <title>High frequency of phylogenetically diverse reductive dehalogenase-homologous genes in deep subseafloor sedimentary metagenomes.</title>
        <authorList>
            <person name="Kawai M."/>
            <person name="Futagami T."/>
            <person name="Toyoda A."/>
            <person name="Takaki Y."/>
            <person name="Nishi S."/>
            <person name="Hori S."/>
            <person name="Arai W."/>
            <person name="Tsubouchi T."/>
            <person name="Morono Y."/>
            <person name="Uchiyama I."/>
            <person name="Ito T."/>
            <person name="Fujiyama A."/>
            <person name="Inagaki F."/>
            <person name="Takami H."/>
        </authorList>
    </citation>
    <scope>NUCLEOTIDE SEQUENCE</scope>
    <source>
        <strain evidence="1">Expedition CK06-06</strain>
    </source>
</reference>
<dbReference type="AlphaFoldDB" id="X1GG81"/>
<comment type="caution">
    <text evidence="1">The sequence shown here is derived from an EMBL/GenBank/DDBJ whole genome shotgun (WGS) entry which is preliminary data.</text>
</comment>
<evidence type="ECO:0000313" key="1">
    <source>
        <dbReference type="EMBL" id="GAH43830.1"/>
    </source>
</evidence>
<dbReference type="EMBL" id="BARU01011327">
    <property type="protein sequence ID" value="GAH43830.1"/>
    <property type="molecule type" value="Genomic_DNA"/>
</dbReference>